<reference evidence="1 2" key="1">
    <citation type="journal article" date="2015" name="Genome Announc.">
        <title>Closed Genome Sequence of Octadecabacter temperatus SB1, the First Mesophilic Species of the Genus Octadecabacter.</title>
        <authorList>
            <person name="Voget S."/>
            <person name="Billerbeck S."/>
            <person name="Simon M."/>
            <person name="Daniel R."/>
        </authorList>
    </citation>
    <scope>NUCLEOTIDE SEQUENCE [LARGE SCALE GENOMIC DNA]</scope>
    <source>
        <strain evidence="1 2">SB1</strain>
    </source>
</reference>
<dbReference type="InterPro" id="IPR008320">
    <property type="entry name" value="UCP032025"/>
</dbReference>
<evidence type="ECO:0000313" key="2">
    <source>
        <dbReference type="Proteomes" id="UP000067444"/>
    </source>
</evidence>
<dbReference type="AlphaFoldDB" id="A0A0K0Y2H0"/>
<sequence>MVGGRIVKKNLPYHKQGELLKNILHMQKLSVGTESASDLALWHADKRAQAPDGLPRHITRMWPKRADEILAGGSMYWVIKGSLLCRQRILRFDEVIGSDGIRRCAIVLDPELVRIAPTLKRPFQGWRYLKPADAPMDLPEGREAEEALPESLSAALAEIGVL</sequence>
<dbReference type="EMBL" id="CP012160">
    <property type="protein sequence ID" value="AKS45120.1"/>
    <property type="molecule type" value="Genomic_DNA"/>
</dbReference>
<protein>
    <submittedName>
        <fullName evidence="1">Uncharacterized protein</fullName>
    </submittedName>
</protein>
<dbReference type="STRING" id="1458307.OSB_05570"/>
<organism evidence="1 2">
    <name type="scientific">Octadecabacter temperatus</name>
    <dbReference type="NCBI Taxonomy" id="1458307"/>
    <lineage>
        <taxon>Bacteria</taxon>
        <taxon>Pseudomonadati</taxon>
        <taxon>Pseudomonadota</taxon>
        <taxon>Alphaproteobacteria</taxon>
        <taxon>Rhodobacterales</taxon>
        <taxon>Roseobacteraceae</taxon>
        <taxon>Octadecabacter</taxon>
    </lineage>
</organism>
<dbReference type="Pfam" id="PF07370">
    <property type="entry name" value="DUF1489"/>
    <property type="match status" value="1"/>
</dbReference>
<keyword evidence="2" id="KW-1185">Reference proteome</keyword>
<dbReference type="PATRIC" id="fig|1458307.3.peg.560"/>
<proteinExistence type="predicted"/>
<dbReference type="Proteomes" id="UP000067444">
    <property type="component" value="Chromosome"/>
</dbReference>
<gene>
    <name evidence="1" type="ORF">OSB_05570</name>
</gene>
<dbReference type="KEGG" id="otm:OSB_05570"/>
<evidence type="ECO:0000313" key="1">
    <source>
        <dbReference type="EMBL" id="AKS45120.1"/>
    </source>
</evidence>
<dbReference type="PIRSF" id="PIRSF032025">
    <property type="entry name" value="UCP032025"/>
    <property type="match status" value="1"/>
</dbReference>
<accession>A0A0K0Y2H0</accession>
<name>A0A0K0Y2H0_9RHOB</name>